<proteinExistence type="inferred from homology"/>
<evidence type="ECO:0000256" key="1">
    <source>
        <dbReference type="ARBA" id="ARBA00005964"/>
    </source>
</evidence>
<sequence length="251" mass="27492">MGSSSLDLFNGASLAATENVIVVSTNYRLGALGFLYLPPAAPGNLGLWDQQLALKWIKENAAAFGGDPSRVTIFGQSAGGSSVNFHLLASKSQDLFAQAVIQSGAANAFWSWRSPEEAKQLSLEFAHLLGCSKDRSVWPEWIGATHGAEIPYVFGTLESVLPVNQTFTEAEARLSHKMMQYWAEFARTGNPAGLVATEDEWPLYNATEQNFFLLNTEPFQQRANEHCDFLKSHFSKADEPHTSKDDSVSSN</sequence>
<dbReference type="InterPro" id="IPR029058">
    <property type="entry name" value="AB_hydrolase_fold"/>
</dbReference>
<evidence type="ECO:0000256" key="4">
    <source>
        <dbReference type="RuleBase" id="RU361235"/>
    </source>
</evidence>
<comment type="caution">
    <text evidence="6">The sequence shown here is derived from an EMBL/GenBank/DDBJ whole genome shotgun (WGS) entry which is preliminary data.</text>
</comment>
<evidence type="ECO:0000313" key="7">
    <source>
        <dbReference type="Proteomes" id="UP001474421"/>
    </source>
</evidence>
<feature type="domain" description="Carboxylesterase type B" evidence="5">
    <location>
        <begin position="136"/>
        <end position="229"/>
    </location>
</feature>
<name>A0AAW1BUR5_CROAD</name>
<gene>
    <name evidence="6" type="ORF">NXF25_004649</name>
</gene>
<comment type="similarity">
    <text evidence="1 4">Belongs to the type-B carboxylesterase/lipase family.</text>
</comment>
<dbReference type="AlphaFoldDB" id="A0AAW1BUR5"/>
<dbReference type="EMBL" id="JAOTOJ010000002">
    <property type="protein sequence ID" value="KAK9405875.1"/>
    <property type="molecule type" value="Genomic_DNA"/>
</dbReference>
<feature type="domain" description="Carboxylesterase type B" evidence="5">
    <location>
        <begin position="2"/>
        <end position="134"/>
    </location>
</feature>
<dbReference type="PANTHER" id="PTHR43918:SF4">
    <property type="entry name" value="CARBOXYLIC ESTER HYDROLASE"/>
    <property type="match status" value="1"/>
</dbReference>
<reference evidence="6 7" key="1">
    <citation type="journal article" date="2024" name="Proc. Natl. Acad. Sci. U.S.A.">
        <title>The genetic regulatory architecture and epigenomic basis for age-related changes in rattlesnake venom.</title>
        <authorList>
            <person name="Hogan M.P."/>
            <person name="Holding M.L."/>
            <person name="Nystrom G.S."/>
            <person name="Colston T.J."/>
            <person name="Bartlett D.A."/>
            <person name="Mason A.J."/>
            <person name="Ellsworth S.A."/>
            <person name="Rautsaw R.M."/>
            <person name="Lawrence K.C."/>
            <person name="Strickland J.L."/>
            <person name="He B."/>
            <person name="Fraser P."/>
            <person name="Margres M.J."/>
            <person name="Gilbert D.M."/>
            <person name="Gibbs H.L."/>
            <person name="Parkinson C.L."/>
            <person name="Rokyta D.R."/>
        </authorList>
    </citation>
    <scope>NUCLEOTIDE SEQUENCE [LARGE SCALE GENOMIC DNA]</scope>
    <source>
        <strain evidence="6">DRR0105</strain>
    </source>
</reference>
<keyword evidence="3 4" id="KW-0378">Hydrolase</keyword>
<evidence type="ECO:0000313" key="6">
    <source>
        <dbReference type="EMBL" id="KAK9405875.1"/>
    </source>
</evidence>
<dbReference type="GO" id="GO:0019695">
    <property type="term" value="P:choline metabolic process"/>
    <property type="evidence" value="ECO:0007669"/>
    <property type="project" value="TreeGrafter"/>
</dbReference>
<evidence type="ECO:0000256" key="2">
    <source>
        <dbReference type="ARBA" id="ARBA00022487"/>
    </source>
</evidence>
<dbReference type="PROSITE" id="PS00122">
    <property type="entry name" value="CARBOXYLESTERASE_B_1"/>
    <property type="match status" value="1"/>
</dbReference>
<dbReference type="GO" id="GO:0006581">
    <property type="term" value="P:acetylcholine catabolic process"/>
    <property type="evidence" value="ECO:0007669"/>
    <property type="project" value="TreeGrafter"/>
</dbReference>
<organism evidence="6 7">
    <name type="scientific">Crotalus adamanteus</name>
    <name type="common">Eastern diamondback rattlesnake</name>
    <dbReference type="NCBI Taxonomy" id="8729"/>
    <lineage>
        <taxon>Eukaryota</taxon>
        <taxon>Metazoa</taxon>
        <taxon>Chordata</taxon>
        <taxon>Craniata</taxon>
        <taxon>Vertebrata</taxon>
        <taxon>Euteleostomi</taxon>
        <taxon>Lepidosauria</taxon>
        <taxon>Squamata</taxon>
        <taxon>Bifurcata</taxon>
        <taxon>Unidentata</taxon>
        <taxon>Episquamata</taxon>
        <taxon>Toxicofera</taxon>
        <taxon>Serpentes</taxon>
        <taxon>Colubroidea</taxon>
        <taxon>Viperidae</taxon>
        <taxon>Crotalinae</taxon>
        <taxon>Crotalus</taxon>
    </lineage>
</organism>
<protein>
    <recommendedName>
        <fullName evidence="4">Carboxylic ester hydrolase</fullName>
        <ecNumber evidence="4">3.1.1.-</ecNumber>
    </recommendedName>
</protein>
<keyword evidence="2" id="KW-0719">Serine esterase</keyword>
<dbReference type="InterPro" id="IPR050654">
    <property type="entry name" value="AChE-related_enzymes"/>
</dbReference>
<keyword evidence="7" id="KW-1185">Reference proteome</keyword>
<dbReference type="InterPro" id="IPR002018">
    <property type="entry name" value="CarbesteraseB"/>
</dbReference>
<evidence type="ECO:0000259" key="5">
    <source>
        <dbReference type="Pfam" id="PF00135"/>
    </source>
</evidence>
<dbReference type="SUPFAM" id="SSF53474">
    <property type="entry name" value="alpha/beta-Hydrolases"/>
    <property type="match status" value="1"/>
</dbReference>
<dbReference type="Proteomes" id="UP001474421">
    <property type="component" value="Unassembled WGS sequence"/>
</dbReference>
<dbReference type="Gene3D" id="3.40.50.1820">
    <property type="entry name" value="alpha/beta hydrolase"/>
    <property type="match status" value="2"/>
</dbReference>
<evidence type="ECO:0000256" key="3">
    <source>
        <dbReference type="ARBA" id="ARBA00022801"/>
    </source>
</evidence>
<dbReference type="PANTHER" id="PTHR43918">
    <property type="entry name" value="ACETYLCHOLINESTERASE"/>
    <property type="match status" value="1"/>
</dbReference>
<dbReference type="EC" id="3.1.1.-" evidence="4"/>
<dbReference type="GO" id="GO:0005615">
    <property type="term" value="C:extracellular space"/>
    <property type="evidence" value="ECO:0007669"/>
    <property type="project" value="TreeGrafter"/>
</dbReference>
<dbReference type="GO" id="GO:0005886">
    <property type="term" value="C:plasma membrane"/>
    <property type="evidence" value="ECO:0007669"/>
    <property type="project" value="TreeGrafter"/>
</dbReference>
<dbReference type="InterPro" id="IPR019826">
    <property type="entry name" value="Carboxylesterase_B_AS"/>
</dbReference>
<dbReference type="GO" id="GO:0003990">
    <property type="term" value="F:acetylcholinesterase activity"/>
    <property type="evidence" value="ECO:0007669"/>
    <property type="project" value="TreeGrafter"/>
</dbReference>
<accession>A0AAW1BUR5</accession>
<dbReference type="Pfam" id="PF00135">
    <property type="entry name" value="COesterase"/>
    <property type="match status" value="2"/>
</dbReference>